<accession>A0A4Y2B8G7</accession>
<comment type="caution">
    <text evidence="1">The sequence shown here is derived from an EMBL/GenBank/DDBJ whole genome shotgun (WGS) entry which is preliminary data.</text>
</comment>
<evidence type="ECO:0000313" key="1">
    <source>
        <dbReference type="EMBL" id="GBL88318.1"/>
    </source>
</evidence>
<keyword evidence="2" id="KW-1185">Reference proteome</keyword>
<organism evidence="1 2">
    <name type="scientific">Araneus ventricosus</name>
    <name type="common">Orbweaver spider</name>
    <name type="synonym">Epeira ventricosa</name>
    <dbReference type="NCBI Taxonomy" id="182803"/>
    <lineage>
        <taxon>Eukaryota</taxon>
        <taxon>Metazoa</taxon>
        <taxon>Ecdysozoa</taxon>
        <taxon>Arthropoda</taxon>
        <taxon>Chelicerata</taxon>
        <taxon>Arachnida</taxon>
        <taxon>Araneae</taxon>
        <taxon>Araneomorphae</taxon>
        <taxon>Entelegynae</taxon>
        <taxon>Araneoidea</taxon>
        <taxon>Araneidae</taxon>
        <taxon>Araneus</taxon>
    </lineage>
</organism>
<dbReference type="EMBL" id="BGPR01000059">
    <property type="protein sequence ID" value="GBL88318.1"/>
    <property type="molecule type" value="Genomic_DNA"/>
</dbReference>
<dbReference type="Proteomes" id="UP000499080">
    <property type="component" value="Unassembled WGS sequence"/>
</dbReference>
<sequence>MRKRYLHGGRLRNALLISSIVMFRFNPRFGWHLLFLSSKQVSEDFSQHPQDLSYRRYSKHHKCLSSNSDQILKQSGDARIHRLISIAAADPSFANGSPNSAADSSFSK</sequence>
<evidence type="ECO:0000313" key="2">
    <source>
        <dbReference type="Proteomes" id="UP000499080"/>
    </source>
</evidence>
<protein>
    <submittedName>
        <fullName evidence="1">Uncharacterized protein</fullName>
    </submittedName>
</protein>
<gene>
    <name evidence="1" type="ORF">AVEN_102991_1</name>
</gene>
<dbReference type="AlphaFoldDB" id="A0A4Y2B8G7"/>
<proteinExistence type="predicted"/>
<reference evidence="1 2" key="1">
    <citation type="journal article" date="2019" name="Sci. Rep.">
        <title>Orb-weaving spider Araneus ventricosus genome elucidates the spidroin gene catalogue.</title>
        <authorList>
            <person name="Kono N."/>
            <person name="Nakamura H."/>
            <person name="Ohtoshi R."/>
            <person name="Moran D.A.P."/>
            <person name="Shinohara A."/>
            <person name="Yoshida Y."/>
            <person name="Fujiwara M."/>
            <person name="Mori M."/>
            <person name="Tomita M."/>
            <person name="Arakawa K."/>
        </authorList>
    </citation>
    <scope>NUCLEOTIDE SEQUENCE [LARGE SCALE GENOMIC DNA]</scope>
</reference>
<name>A0A4Y2B8G7_ARAVE</name>